<gene>
    <name evidence="12" type="primary">TPC1A</name>
    <name evidence="12" type="ORF">AWC38_SpisGene4611</name>
</gene>
<dbReference type="SMART" id="SM00326">
    <property type="entry name" value="SH3"/>
    <property type="match status" value="1"/>
</dbReference>
<evidence type="ECO:0000256" key="6">
    <source>
        <dbReference type="ARBA" id="ARBA00023136"/>
    </source>
</evidence>
<feature type="region of interest" description="Disordered" evidence="8">
    <location>
        <begin position="1138"/>
        <end position="1228"/>
    </location>
</feature>
<dbReference type="GO" id="GO:0005216">
    <property type="term" value="F:monoatomic ion channel activity"/>
    <property type="evidence" value="ECO:0007669"/>
    <property type="project" value="InterPro"/>
</dbReference>
<feature type="compositionally biased region" description="Polar residues" evidence="8">
    <location>
        <begin position="872"/>
        <end position="910"/>
    </location>
</feature>
<evidence type="ECO:0000256" key="2">
    <source>
        <dbReference type="ARBA" id="ARBA00022443"/>
    </source>
</evidence>
<feature type="compositionally biased region" description="Polar residues" evidence="8">
    <location>
        <begin position="1033"/>
        <end position="1045"/>
    </location>
</feature>
<feature type="transmembrane region" description="Helical" evidence="9">
    <location>
        <begin position="223"/>
        <end position="243"/>
    </location>
</feature>
<dbReference type="GO" id="GO:0005509">
    <property type="term" value="F:calcium ion binding"/>
    <property type="evidence" value="ECO:0007669"/>
    <property type="project" value="InterPro"/>
</dbReference>
<dbReference type="Gene3D" id="2.30.30.40">
    <property type="entry name" value="SH3 Domains"/>
    <property type="match status" value="1"/>
</dbReference>
<feature type="transmembrane region" description="Helical" evidence="9">
    <location>
        <begin position="373"/>
        <end position="403"/>
    </location>
</feature>
<feature type="transmembrane region" description="Helical" evidence="9">
    <location>
        <begin position="553"/>
        <end position="578"/>
    </location>
</feature>
<feature type="domain" description="EF-hand" evidence="11">
    <location>
        <begin position="452"/>
        <end position="487"/>
    </location>
</feature>
<feature type="compositionally biased region" description="Basic and acidic residues" evidence="8">
    <location>
        <begin position="911"/>
        <end position="922"/>
    </location>
</feature>
<dbReference type="PROSITE" id="PS50002">
    <property type="entry name" value="SH3"/>
    <property type="match status" value="1"/>
</dbReference>
<evidence type="ECO:0000256" key="5">
    <source>
        <dbReference type="ARBA" id="ARBA00022989"/>
    </source>
</evidence>
<feature type="region of interest" description="Disordered" evidence="8">
    <location>
        <begin position="864"/>
        <end position="937"/>
    </location>
</feature>
<evidence type="ECO:0000256" key="7">
    <source>
        <dbReference type="PROSITE-ProRule" id="PRU00192"/>
    </source>
</evidence>
<evidence type="ECO:0000259" key="10">
    <source>
        <dbReference type="PROSITE" id="PS50002"/>
    </source>
</evidence>
<sequence length="1228" mass="137146">MADSEVLQGEAKSVQSNTVTVLVETPVIITEEANESDGKSRTSSIAWSSSPSLNQRSAEKFRSLKRRSSVENFGQFGFLVPALSLVPHADGADALTQQFGDLQGSHRELKLASAHIDDALKGRGSYGKARSYFKPRLAQRCFDILDNPWFRYLIIWNSLLHSFLIFFEPPTIQVSRVHPFVYVLNMSCIMLFMFDLVVHIIFLTWPVFWSRRTEGGWWNGVEFVLVCCFTADFVLLVISRFLGKYIPPIFRSFRLALILCKVKNIQHIFNVLMTIGFKLSKLFFIILVFVLMCACIGVHILMDAYQCNGPLDNSSSTTFHHGKRVPCYVRSEEKVYHGAFDDVAYGMLRLFVLLSTENFPEVMLPALRVESAYFVYFGLFVFVGVFFLTAILLAIVVDSYWVYSKKHVKKERSRERAELAKAWNLLDPLGRGTLSLDDEKFTLLFHLLKPKNSEAENLVLIEMLDANGDGEVDSFEWTTMLSKVLSLEFEDDDDLLLLDETPGLSKWMISIRESAKSLSESILFSRFILFLIIVHCILFAFKWKGQNQQIEFIVQVFRGVIVTTFLVVLAFCSNFVWYTNYPEFFWFRDYATTISSLAVFCRLPFNNSQLNQAVSIFFRIAPVMVDLLCLLGIILFLLASVGMELFHGASETSEGHMYLPACGLGFQTFWCACLILFQMVTTSNWHEIMNSVSMKHQAVHIISSVASSLFGRVRADQVAERRQSLTAADAFNFQVRRGTIKRGSIMKHRRASIAENDADGEKKDDEVFVQEGIVKEKGDKRERVLKMRMKEKKRAKQKMANAEHKVRVATAFRGNRETDLDLQVGDEVTVLVKKDDWWQGRCRSKVGWFPASHVILRTVKAVPDYGKHGSRKSTAGTSGESPSPSTIGNGDENANNKVQDLVTEKSSSSLGRKENTFFRERSSTSGSQVPSTPPAVRGRVKLKKTGDWRREILGDMTVMNAEELRELNSIMRAELRTPTGLRSKRLGPLRLSGDDDSMRECAIIEDHELGDINQGRPNSALDPRPYSARYLGRSSSPRFSQNSVGPLNRLRTESGSSSERSPSSAKIPTVEFFSPGTPTPPSTTTEQLTSSSANSARLSSSPKLSPKEKRPAEKPKNGEMPEWMKNFVETNNLIVGQDIKLDDSKAAGRRRSSTSPSGTGTTKSGTKTKTGSKSSGSGSPRGSGGTSGTKSRTSPGVPKKGGTSLVGSRSSGGRPVTPGKAANRQSLS</sequence>
<dbReference type="OrthoDB" id="5985075at2759"/>
<dbReference type="InterPro" id="IPR001452">
    <property type="entry name" value="SH3_domain"/>
</dbReference>
<dbReference type="Pfam" id="PF00018">
    <property type="entry name" value="SH3_1"/>
    <property type="match status" value="1"/>
</dbReference>
<dbReference type="CDD" id="cd00174">
    <property type="entry name" value="SH3"/>
    <property type="match status" value="1"/>
</dbReference>
<comment type="subcellular location">
    <subcellularLocation>
        <location evidence="1">Membrane</location>
        <topology evidence="1">Multi-pass membrane protein</topology>
    </subcellularLocation>
</comment>
<evidence type="ECO:0000313" key="13">
    <source>
        <dbReference type="Proteomes" id="UP000225706"/>
    </source>
</evidence>
<keyword evidence="2 7" id="KW-0728">SH3 domain</keyword>
<feature type="transmembrane region" description="Helical" evidence="9">
    <location>
        <begin position="617"/>
        <end position="646"/>
    </location>
</feature>
<organism evidence="12 13">
    <name type="scientific">Stylophora pistillata</name>
    <name type="common">Smooth cauliflower coral</name>
    <dbReference type="NCBI Taxonomy" id="50429"/>
    <lineage>
        <taxon>Eukaryota</taxon>
        <taxon>Metazoa</taxon>
        <taxon>Cnidaria</taxon>
        <taxon>Anthozoa</taxon>
        <taxon>Hexacorallia</taxon>
        <taxon>Scleractinia</taxon>
        <taxon>Astrocoeniina</taxon>
        <taxon>Pocilloporidae</taxon>
        <taxon>Stylophora</taxon>
    </lineage>
</organism>
<dbReference type="SUPFAM" id="SSF50044">
    <property type="entry name" value="SH3-domain"/>
    <property type="match status" value="1"/>
</dbReference>
<dbReference type="InterPro" id="IPR018247">
    <property type="entry name" value="EF_Hand_1_Ca_BS"/>
</dbReference>
<keyword evidence="3 9" id="KW-0812">Transmembrane</keyword>
<dbReference type="EMBL" id="LSMT01000048">
    <property type="protein sequence ID" value="PFX30590.1"/>
    <property type="molecule type" value="Genomic_DNA"/>
</dbReference>
<comment type="caution">
    <text evidence="12">The sequence shown here is derived from an EMBL/GenBank/DDBJ whole genome shotgun (WGS) entry which is preliminary data.</text>
</comment>
<keyword evidence="13" id="KW-1185">Reference proteome</keyword>
<evidence type="ECO:0000259" key="11">
    <source>
        <dbReference type="PROSITE" id="PS50222"/>
    </source>
</evidence>
<dbReference type="Pfam" id="PF00520">
    <property type="entry name" value="Ion_trans"/>
    <property type="match status" value="2"/>
</dbReference>
<dbReference type="SUPFAM" id="SSF81324">
    <property type="entry name" value="Voltage-gated potassium channels"/>
    <property type="match status" value="1"/>
</dbReference>
<dbReference type="SUPFAM" id="SSF47473">
    <property type="entry name" value="EF-hand"/>
    <property type="match status" value="1"/>
</dbReference>
<feature type="compositionally biased region" description="Basic and acidic residues" evidence="8">
    <location>
        <begin position="1105"/>
        <end position="1119"/>
    </location>
</feature>
<evidence type="ECO:0000313" key="12">
    <source>
        <dbReference type="EMBL" id="PFX30590.1"/>
    </source>
</evidence>
<evidence type="ECO:0000256" key="8">
    <source>
        <dbReference type="SAM" id="MobiDB-lite"/>
    </source>
</evidence>
<dbReference type="InterPro" id="IPR036028">
    <property type="entry name" value="SH3-like_dom_sf"/>
</dbReference>
<dbReference type="PANTHER" id="PTHR46726:SF2">
    <property type="entry name" value="SH3 DOMAIN-CONTAINING PROTEIN"/>
    <property type="match status" value="1"/>
</dbReference>
<dbReference type="AlphaFoldDB" id="A0A2B4SNY8"/>
<proteinExistence type="predicted"/>
<evidence type="ECO:0000256" key="3">
    <source>
        <dbReference type="ARBA" id="ARBA00022692"/>
    </source>
</evidence>
<protein>
    <submittedName>
        <fullName evidence="12">Two pore calcium channel protein 1A</fullName>
    </submittedName>
</protein>
<dbReference type="InterPro" id="IPR002048">
    <property type="entry name" value="EF_hand_dom"/>
</dbReference>
<dbReference type="Gene3D" id="1.10.287.70">
    <property type="match status" value="2"/>
</dbReference>
<name>A0A2B4SNY8_STYPI</name>
<feature type="compositionally biased region" description="Low complexity" evidence="8">
    <location>
        <begin position="1054"/>
        <end position="1064"/>
    </location>
</feature>
<dbReference type="InterPro" id="IPR011992">
    <property type="entry name" value="EF-hand-dom_pair"/>
</dbReference>
<feature type="transmembrane region" description="Helical" evidence="9">
    <location>
        <begin position="522"/>
        <end position="541"/>
    </location>
</feature>
<accession>A0A2B4SNY8</accession>
<evidence type="ECO:0000256" key="1">
    <source>
        <dbReference type="ARBA" id="ARBA00004141"/>
    </source>
</evidence>
<feature type="transmembrane region" description="Helical" evidence="9">
    <location>
        <begin position="282"/>
        <end position="302"/>
    </location>
</feature>
<dbReference type="InterPro" id="IPR027359">
    <property type="entry name" value="Volt_channel_dom_sf"/>
</dbReference>
<feature type="domain" description="SH3" evidence="10">
    <location>
        <begin position="801"/>
        <end position="859"/>
    </location>
</feature>
<dbReference type="Proteomes" id="UP000225706">
    <property type="component" value="Unassembled WGS sequence"/>
</dbReference>
<dbReference type="GO" id="GO:0016020">
    <property type="term" value="C:membrane"/>
    <property type="evidence" value="ECO:0007669"/>
    <property type="project" value="UniProtKB-SubCell"/>
</dbReference>
<dbReference type="PROSITE" id="PS50222">
    <property type="entry name" value="EF_HAND_2"/>
    <property type="match status" value="1"/>
</dbReference>
<dbReference type="InterPro" id="IPR005821">
    <property type="entry name" value="Ion_trans_dom"/>
</dbReference>
<evidence type="ECO:0000256" key="9">
    <source>
        <dbReference type="SAM" id="Phobius"/>
    </source>
</evidence>
<feature type="transmembrane region" description="Helical" evidence="9">
    <location>
        <begin position="179"/>
        <end position="203"/>
    </location>
</feature>
<keyword evidence="5 9" id="KW-1133">Transmembrane helix</keyword>
<feature type="region of interest" description="Disordered" evidence="8">
    <location>
        <begin position="1009"/>
        <end position="1125"/>
    </location>
</feature>
<dbReference type="Gene3D" id="1.20.120.350">
    <property type="entry name" value="Voltage-gated potassium channels. Chain C"/>
    <property type="match status" value="1"/>
</dbReference>
<feature type="transmembrane region" description="Helical" evidence="9">
    <location>
        <begin position="149"/>
        <end position="167"/>
    </location>
</feature>
<dbReference type="Gene3D" id="1.10.238.10">
    <property type="entry name" value="EF-hand"/>
    <property type="match status" value="1"/>
</dbReference>
<dbReference type="PANTHER" id="PTHR46726">
    <property type="entry name" value="TWO PORE CHANNEL 3"/>
    <property type="match status" value="1"/>
</dbReference>
<dbReference type="PROSITE" id="PS00018">
    <property type="entry name" value="EF_HAND_1"/>
    <property type="match status" value="1"/>
</dbReference>
<keyword evidence="6 9" id="KW-0472">Membrane</keyword>
<keyword evidence="4" id="KW-0106">Calcium</keyword>
<evidence type="ECO:0000256" key="4">
    <source>
        <dbReference type="ARBA" id="ARBA00022837"/>
    </source>
</evidence>
<feature type="compositionally biased region" description="Low complexity" evidence="8">
    <location>
        <begin position="1153"/>
        <end position="1178"/>
    </location>
</feature>
<reference evidence="13" key="1">
    <citation type="journal article" date="2017" name="bioRxiv">
        <title>Comparative analysis of the genomes of Stylophora pistillata and Acropora digitifera provides evidence for extensive differences between species of corals.</title>
        <authorList>
            <person name="Voolstra C.R."/>
            <person name="Li Y."/>
            <person name="Liew Y.J."/>
            <person name="Baumgarten S."/>
            <person name="Zoccola D."/>
            <person name="Flot J.-F."/>
            <person name="Tambutte S."/>
            <person name="Allemand D."/>
            <person name="Aranda M."/>
        </authorList>
    </citation>
    <scope>NUCLEOTIDE SEQUENCE [LARGE SCALE GENOMIC DNA]</scope>
</reference>
<feature type="compositionally biased region" description="Low complexity" evidence="8">
    <location>
        <begin position="1082"/>
        <end position="1104"/>
    </location>
</feature>